<dbReference type="AlphaFoldDB" id="C7J8R7"/>
<accession>C7J8R7</accession>
<dbReference type="EMBL" id="AP008217">
    <property type="protein sequence ID" value="BAH95465.1"/>
    <property type="molecule type" value="Genomic_DNA"/>
</dbReference>
<protein>
    <submittedName>
        <fullName evidence="2">Os11g0704550 protein</fullName>
    </submittedName>
</protein>
<gene>
    <name evidence="2" type="ordered locus">Os11g0704550</name>
</gene>
<reference evidence="3" key="2">
    <citation type="journal article" date="2008" name="Nucleic Acids Res.">
        <title>The rice annotation project database (RAP-DB): 2008 update.</title>
        <authorList>
            <consortium name="The rice annotation project (RAP)"/>
        </authorList>
    </citation>
    <scope>GENOME REANNOTATION</scope>
    <source>
        <strain evidence="3">cv. Nipponbare</strain>
    </source>
</reference>
<reference evidence="2 3" key="1">
    <citation type="journal article" date="2005" name="Nature">
        <title>The map-based sequence of the rice genome.</title>
        <authorList>
            <consortium name="International rice genome sequencing project (IRGSP)"/>
            <person name="Matsumoto T."/>
            <person name="Wu J."/>
            <person name="Kanamori H."/>
            <person name="Katayose Y."/>
            <person name="Fujisawa M."/>
            <person name="Namiki N."/>
            <person name="Mizuno H."/>
            <person name="Yamamoto K."/>
            <person name="Antonio B.A."/>
            <person name="Baba T."/>
            <person name="Sakata K."/>
            <person name="Nagamura Y."/>
            <person name="Aoki H."/>
            <person name="Arikawa K."/>
            <person name="Arita K."/>
            <person name="Bito T."/>
            <person name="Chiden Y."/>
            <person name="Fujitsuka N."/>
            <person name="Fukunaka R."/>
            <person name="Hamada M."/>
            <person name="Harada C."/>
            <person name="Hayashi A."/>
            <person name="Hijishita S."/>
            <person name="Honda M."/>
            <person name="Hosokawa S."/>
            <person name="Ichikawa Y."/>
            <person name="Idonuma A."/>
            <person name="Iijima M."/>
            <person name="Ikeda M."/>
            <person name="Ikeno M."/>
            <person name="Ito K."/>
            <person name="Ito S."/>
            <person name="Ito T."/>
            <person name="Ito Y."/>
            <person name="Ito Y."/>
            <person name="Iwabuchi A."/>
            <person name="Kamiya K."/>
            <person name="Karasawa W."/>
            <person name="Kurita K."/>
            <person name="Katagiri S."/>
            <person name="Kikuta A."/>
            <person name="Kobayashi H."/>
            <person name="Kobayashi N."/>
            <person name="Machita K."/>
            <person name="Maehara T."/>
            <person name="Masukawa M."/>
            <person name="Mizubayashi T."/>
            <person name="Mukai Y."/>
            <person name="Nagasaki H."/>
            <person name="Nagata Y."/>
            <person name="Naito S."/>
            <person name="Nakashima M."/>
            <person name="Nakama Y."/>
            <person name="Nakamichi Y."/>
            <person name="Nakamura M."/>
            <person name="Meguro A."/>
            <person name="Negishi M."/>
            <person name="Ohta I."/>
            <person name="Ohta T."/>
            <person name="Okamoto M."/>
            <person name="Ono N."/>
            <person name="Saji S."/>
            <person name="Sakaguchi M."/>
            <person name="Sakai K."/>
            <person name="Shibata M."/>
            <person name="Shimokawa T."/>
            <person name="Song J."/>
            <person name="Takazaki Y."/>
            <person name="Terasawa K."/>
            <person name="Tsugane M."/>
            <person name="Tsuji K."/>
            <person name="Ueda S."/>
            <person name="Waki K."/>
            <person name="Yamagata H."/>
            <person name="Yamamoto M."/>
            <person name="Yamamoto S."/>
            <person name="Yamane H."/>
            <person name="Yoshiki S."/>
            <person name="Yoshihara R."/>
            <person name="Yukawa K."/>
            <person name="Zhong H."/>
            <person name="Yano M."/>
            <person name="Yuan Q."/>
            <person name="Ouyang S."/>
            <person name="Liu J."/>
            <person name="Jones K.M."/>
            <person name="Gansberger K."/>
            <person name="Moffat K."/>
            <person name="Hill J."/>
            <person name="Bera J."/>
            <person name="Fadrosh D."/>
            <person name="Jin S."/>
            <person name="Johri S."/>
            <person name="Kim M."/>
            <person name="Overton L."/>
            <person name="Reardon M."/>
            <person name="Tsitrin T."/>
            <person name="Vuong H."/>
            <person name="Weaver B."/>
            <person name="Ciecko A."/>
            <person name="Tallon L."/>
            <person name="Jackson J."/>
            <person name="Pai G."/>
            <person name="Aken S.V."/>
            <person name="Utterback T."/>
            <person name="Reidmuller S."/>
            <person name="Feldblyum T."/>
            <person name="Hsiao J."/>
            <person name="Zismann V."/>
            <person name="Iobst S."/>
            <person name="de Vazeille A.R."/>
            <person name="Buell C.R."/>
            <person name="Ying K."/>
            <person name="Li Y."/>
            <person name="Lu T."/>
            <person name="Huang Y."/>
            <person name="Zhao Q."/>
            <person name="Feng Q."/>
            <person name="Zhang L."/>
            <person name="Zhu J."/>
            <person name="Weng Q."/>
            <person name="Mu J."/>
            <person name="Lu Y."/>
            <person name="Fan D."/>
            <person name="Liu Y."/>
            <person name="Guan J."/>
            <person name="Zhang Y."/>
            <person name="Yu S."/>
            <person name="Liu X."/>
            <person name="Zhang Y."/>
            <person name="Hong G."/>
            <person name="Han B."/>
            <person name="Choisne N."/>
            <person name="Demange N."/>
            <person name="Orjeda G."/>
            <person name="Samain S."/>
            <person name="Cattolico L."/>
            <person name="Pelletier E."/>
            <person name="Couloux A."/>
            <person name="Segurens B."/>
            <person name="Wincker P."/>
            <person name="D'Hont A."/>
            <person name="Scarpelli C."/>
            <person name="Weissenbach J."/>
            <person name="Salanoubat M."/>
            <person name="Quetier F."/>
            <person name="Yu Y."/>
            <person name="Kim H.R."/>
            <person name="Rambo T."/>
            <person name="Currie J."/>
            <person name="Collura K."/>
            <person name="Luo M."/>
            <person name="Yang T."/>
            <person name="Ammiraju J.S.S."/>
            <person name="Engler F."/>
            <person name="Soderlund C."/>
            <person name="Wing R.A."/>
            <person name="Palmer L.E."/>
            <person name="de la Bastide M."/>
            <person name="Spiegel L."/>
            <person name="Nascimento L."/>
            <person name="Zutavern T."/>
            <person name="O'Shaughnessy A."/>
            <person name="Dike S."/>
            <person name="Dedhia N."/>
            <person name="Preston R."/>
            <person name="Balija V."/>
            <person name="McCombie W.R."/>
            <person name="Chow T."/>
            <person name="Chen H."/>
            <person name="Chung M."/>
            <person name="Chen C."/>
            <person name="Shaw J."/>
            <person name="Wu H."/>
            <person name="Hsiao K."/>
            <person name="Chao Y."/>
            <person name="Chu M."/>
            <person name="Cheng C."/>
            <person name="Hour A."/>
            <person name="Lee P."/>
            <person name="Lin S."/>
            <person name="Lin Y."/>
            <person name="Liou J."/>
            <person name="Liu S."/>
            <person name="Hsing Y."/>
            <person name="Raghuvanshi S."/>
            <person name="Mohanty A."/>
            <person name="Bharti A.K."/>
            <person name="Gaur A."/>
            <person name="Gupta V."/>
            <person name="Kumar D."/>
            <person name="Ravi V."/>
            <person name="Vij S."/>
            <person name="Kapur A."/>
            <person name="Khurana P."/>
            <person name="Khurana P."/>
            <person name="Khurana J.P."/>
            <person name="Tyagi A.K."/>
            <person name="Gaikwad K."/>
            <person name="Singh A."/>
            <person name="Dalal V."/>
            <person name="Srivastava S."/>
            <person name="Dixit A."/>
            <person name="Pal A.K."/>
            <person name="Ghazi I.A."/>
            <person name="Yadav M."/>
            <person name="Pandit A."/>
            <person name="Bhargava A."/>
            <person name="Sureshbabu K."/>
            <person name="Batra K."/>
            <person name="Sharma T.R."/>
            <person name="Mohapatra T."/>
            <person name="Singh N.K."/>
            <person name="Messing J."/>
            <person name="Nelson A.B."/>
            <person name="Fuks G."/>
            <person name="Kavchok S."/>
            <person name="Keizer G."/>
            <person name="Linton E."/>
            <person name="Llaca V."/>
            <person name="Song R."/>
            <person name="Tanyolac B."/>
            <person name="Young S."/>
            <person name="Ho-Il K."/>
            <person name="Hahn J.H."/>
            <person name="Sangsakoo G."/>
            <person name="Vanavichit A."/>
            <person name="de Mattos Luiz.A.T."/>
            <person name="Zimmer P.D."/>
            <person name="Malone G."/>
            <person name="Dellagostin O."/>
            <person name="de Oliveira A.C."/>
            <person name="Bevan M."/>
            <person name="Bancroft I."/>
            <person name="Minx P."/>
            <person name="Cordum H."/>
            <person name="Wilson R."/>
            <person name="Cheng Z."/>
            <person name="Jin W."/>
            <person name="Jiang J."/>
            <person name="Leong S.A."/>
            <person name="Iwama H."/>
            <person name="Gojobori T."/>
            <person name="Itoh T."/>
            <person name="Niimura Y."/>
            <person name="Fujii Y."/>
            <person name="Habara T."/>
            <person name="Sakai H."/>
            <person name="Sato Y."/>
            <person name="Wilson G."/>
            <person name="Kumar K."/>
            <person name="McCouch S."/>
            <person name="Juretic N."/>
            <person name="Hoen D."/>
            <person name="Wright S."/>
            <person name="Bruskiewich R."/>
            <person name="Bureau T."/>
            <person name="Miyao A."/>
            <person name="Hirochika H."/>
            <person name="Nishikawa T."/>
            <person name="Kadowaki K."/>
            <person name="Sugiura M."/>
            <person name="Burr B."/>
            <person name="Sasaki T."/>
        </authorList>
    </citation>
    <scope>NUCLEOTIDE SEQUENCE [LARGE SCALE GENOMIC DNA]</scope>
    <source>
        <strain evidence="3">cv. Nipponbare</strain>
    </source>
</reference>
<evidence type="ECO:0000313" key="3">
    <source>
        <dbReference type="Proteomes" id="UP000000763"/>
    </source>
</evidence>
<dbReference type="Proteomes" id="UP000000763">
    <property type="component" value="Chromosome 11"/>
</dbReference>
<feature type="transmembrane region" description="Helical" evidence="1">
    <location>
        <begin position="42"/>
        <end position="63"/>
    </location>
</feature>
<organism evidence="2 3">
    <name type="scientific">Oryza sativa subsp. japonica</name>
    <name type="common">Rice</name>
    <dbReference type="NCBI Taxonomy" id="39947"/>
    <lineage>
        <taxon>Eukaryota</taxon>
        <taxon>Viridiplantae</taxon>
        <taxon>Streptophyta</taxon>
        <taxon>Embryophyta</taxon>
        <taxon>Tracheophyta</taxon>
        <taxon>Spermatophyta</taxon>
        <taxon>Magnoliopsida</taxon>
        <taxon>Liliopsida</taxon>
        <taxon>Poales</taxon>
        <taxon>Poaceae</taxon>
        <taxon>BOP clade</taxon>
        <taxon>Oryzoideae</taxon>
        <taxon>Oryzeae</taxon>
        <taxon>Oryzinae</taxon>
        <taxon>Oryza</taxon>
        <taxon>Oryza sativa</taxon>
    </lineage>
</organism>
<sequence length="98" mass="11136">MIDPICSLEKPFLKFLFNHLINFHPMGIQAEPLSAPASHSTLLFLLLNSFHLFILGFFFQLFFHLTHLILLIFVCMKVPAVFGGIVLHNLVTRCLPTA</sequence>
<dbReference type="KEGG" id="dosa:Os11g0704550"/>
<keyword evidence="1" id="KW-0812">Transmembrane</keyword>
<proteinExistence type="predicted"/>
<evidence type="ECO:0000313" key="2">
    <source>
        <dbReference type="EMBL" id="BAH95465.1"/>
    </source>
</evidence>
<evidence type="ECO:0000256" key="1">
    <source>
        <dbReference type="SAM" id="Phobius"/>
    </source>
</evidence>
<keyword evidence="1" id="KW-1133">Transmembrane helix</keyword>
<name>C7J8R7_ORYSJ</name>
<keyword evidence="1" id="KW-0472">Membrane</keyword>
<feature type="transmembrane region" description="Helical" evidence="1">
    <location>
        <begin position="69"/>
        <end position="91"/>
    </location>
</feature>